<evidence type="ECO:0000313" key="3">
    <source>
        <dbReference type="Proteomes" id="UP000198723"/>
    </source>
</evidence>
<dbReference type="InterPro" id="IPR035897">
    <property type="entry name" value="Toll_tir_struct_dom_sf"/>
</dbReference>
<protein>
    <submittedName>
        <fullName evidence="2">SEFIR domain-containing protein</fullName>
    </submittedName>
</protein>
<dbReference type="InterPro" id="IPR013568">
    <property type="entry name" value="SEFIR_dom"/>
</dbReference>
<organism evidence="2 3">
    <name type="scientific">Rhizobium aethiopicum</name>
    <dbReference type="NCBI Taxonomy" id="1138170"/>
    <lineage>
        <taxon>Bacteria</taxon>
        <taxon>Pseudomonadati</taxon>
        <taxon>Pseudomonadota</taxon>
        <taxon>Alphaproteobacteria</taxon>
        <taxon>Hyphomicrobiales</taxon>
        <taxon>Rhizobiaceae</taxon>
        <taxon>Rhizobium/Agrobacterium group</taxon>
        <taxon>Rhizobium</taxon>
    </lineage>
</organism>
<dbReference type="InterPro" id="IPR000157">
    <property type="entry name" value="TIR_dom"/>
</dbReference>
<accession>A0A1C3XZX7</accession>
<evidence type="ECO:0000259" key="1">
    <source>
        <dbReference type="PROSITE" id="PS51534"/>
    </source>
</evidence>
<dbReference type="AlphaFoldDB" id="A0A1C3XZX7"/>
<dbReference type="Pfam" id="PF13676">
    <property type="entry name" value="TIR_2"/>
    <property type="match status" value="1"/>
</dbReference>
<dbReference type="RefSeq" id="WP_092749345.1">
    <property type="nucleotide sequence ID" value="NZ_FMAJ01000003.1"/>
</dbReference>
<dbReference type="Gene3D" id="3.40.50.10140">
    <property type="entry name" value="Toll/interleukin-1 receptor homology (TIR) domain"/>
    <property type="match status" value="1"/>
</dbReference>
<dbReference type="STRING" id="1138170.GA0061105_103264"/>
<feature type="domain" description="SEFIR" evidence="1">
    <location>
        <begin position="8"/>
        <end position="144"/>
    </location>
</feature>
<sequence>MAADSEVAPRLFISYSWSSADHQAWVVELAGQLRHQGIDVILDKWHLKPGHDANAFMEKMVTDKTVTKVILICDEVYVKKSDGRKGGAGTEAQIVTPKLYSEREQDKFVAVVREHDEHGKAYLPTYYGSRIYIDLSNPATYAQEFERVVRWAWDAPLDVAPEIGTKPTFLNSNSSATKPTNLGTRRIIDAIRNGSAHSTAATSEFLGAADAIFEEFRLTSAQIVVENYDDIVVDSVEKFIPYRNEFISLFSAIGQYQPTLEMAGIVHRFFERLIPYLHPPVNAGSYSNLDQDNYRFIVHELYLYWIAILLKYERFDVASSMLDEQYYWNSHRRPDETMHSFTVFREYAKTFDIRNDRLKLMRTSVRADMLKQRNEGTGIDFSYVMCADFIFYFRATTFGDYNSWWPETLLYVNRHGGPFEMFARAKSARYFERIKRLIGVRSVGGAVCAYYRSSY</sequence>
<proteinExistence type="predicted"/>
<evidence type="ECO:0000313" key="2">
    <source>
        <dbReference type="EMBL" id="SCB57807.1"/>
    </source>
</evidence>
<dbReference type="Proteomes" id="UP000198723">
    <property type="component" value="Unassembled WGS sequence"/>
</dbReference>
<name>A0A1C3XZX7_9HYPH</name>
<dbReference type="SUPFAM" id="SSF52200">
    <property type="entry name" value="Toll/Interleukin receptor TIR domain"/>
    <property type="match status" value="1"/>
</dbReference>
<reference evidence="2 3" key="1">
    <citation type="submission" date="2016-08" db="EMBL/GenBank/DDBJ databases">
        <authorList>
            <person name="Seilhamer J.J."/>
        </authorList>
    </citation>
    <scope>NUCLEOTIDE SEQUENCE [LARGE SCALE GENOMIC DNA]</scope>
    <source>
        <strain evidence="2 3">HBR26</strain>
    </source>
</reference>
<dbReference type="PROSITE" id="PS51534">
    <property type="entry name" value="SEFIR"/>
    <property type="match status" value="1"/>
</dbReference>
<gene>
    <name evidence="2" type="ORF">GA0061105_103264</name>
</gene>
<dbReference type="EMBL" id="FMAJ01000003">
    <property type="protein sequence ID" value="SCB57807.1"/>
    <property type="molecule type" value="Genomic_DNA"/>
</dbReference>